<keyword evidence="3" id="KW-1185">Reference proteome</keyword>
<comment type="caution">
    <text evidence="2">The sequence shown here is derived from an EMBL/GenBank/DDBJ whole genome shotgun (WGS) entry which is preliminary data.</text>
</comment>
<evidence type="ECO:0000313" key="2">
    <source>
        <dbReference type="EMBL" id="OUN44075.1"/>
    </source>
</evidence>
<evidence type="ECO:0000313" key="3">
    <source>
        <dbReference type="Proteomes" id="UP000196560"/>
    </source>
</evidence>
<accession>A0A1Y3U7F8</accession>
<proteinExistence type="predicted"/>
<dbReference type="Proteomes" id="UP000196560">
    <property type="component" value="Unassembled WGS sequence"/>
</dbReference>
<evidence type="ECO:0000256" key="1">
    <source>
        <dbReference type="SAM" id="MobiDB-lite"/>
    </source>
</evidence>
<reference evidence="3" key="1">
    <citation type="submission" date="2017-04" db="EMBL/GenBank/DDBJ databases">
        <title>Function of individual gut microbiota members based on whole genome sequencing of pure cultures obtained from chicken caecum.</title>
        <authorList>
            <person name="Medvecky M."/>
            <person name="Cejkova D."/>
            <person name="Polansky O."/>
            <person name="Karasova D."/>
            <person name="Kubasova T."/>
            <person name="Cizek A."/>
            <person name="Rychlik I."/>
        </authorList>
    </citation>
    <scope>NUCLEOTIDE SEQUENCE [LARGE SCALE GENOMIC DNA]</scope>
    <source>
        <strain evidence="3">An70</strain>
    </source>
</reference>
<gene>
    <name evidence="2" type="ORF">B5G21_02010</name>
</gene>
<protein>
    <submittedName>
        <fullName evidence="2">Uncharacterized protein</fullName>
    </submittedName>
</protein>
<dbReference type="EMBL" id="NFHO01000002">
    <property type="protein sequence ID" value="OUN44075.1"/>
    <property type="molecule type" value="Genomic_DNA"/>
</dbReference>
<feature type="region of interest" description="Disordered" evidence="1">
    <location>
        <begin position="184"/>
        <end position="203"/>
    </location>
</feature>
<organism evidence="2 3">
    <name type="scientific">Enorma massiliensis</name>
    <dbReference type="NCBI Taxonomy" id="1472761"/>
    <lineage>
        <taxon>Bacteria</taxon>
        <taxon>Bacillati</taxon>
        <taxon>Actinomycetota</taxon>
        <taxon>Coriobacteriia</taxon>
        <taxon>Coriobacteriales</taxon>
        <taxon>Coriobacteriaceae</taxon>
        <taxon>Enorma</taxon>
    </lineage>
</organism>
<sequence length="203" mass="20708">MSVSTDVSIVPTAIGALGAAARRAGPAVLAHDARRALARRALSAPAQPREDLRGVVDAAACLADLGDPAGELGVAPARPARAPRVVALPGDAGRRAHLRHAPAPLAERDGSEPRLPRPGACSCLPAKKALAFKGISFSLLSRSFPRLSRRRSPAIWKGFASASGAAAEALLAQSARLDGSTPISRATSAQAVPSRCTAARRAA</sequence>
<dbReference type="AlphaFoldDB" id="A0A1Y3U7F8"/>
<name>A0A1Y3U7F8_9ACTN</name>